<evidence type="ECO:0000313" key="2">
    <source>
        <dbReference type="Proteomes" id="UP000299102"/>
    </source>
</evidence>
<dbReference type="Proteomes" id="UP000299102">
    <property type="component" value="Unassembled WGS sequence"/>
</dbReference>
<evidence type="ECO:0000313" key="1">
    <source>
        <dbReference type="EMBL" id="GBP66853.1"/>
    </source>
</evidence>
<sequence length="104" mass="11588">MESQKRTVQSHYFHGTRDGAMATLKADFDSSTYCDHRCMHAICKTNDPDSLGLVRESNPRPRRSELGRCADVDKIKNGFFVKCTAGANSHSFQLQPGQDLPSVL</sequence>
<dbReference type="EMBL" id="BGZK01000969">
    <property type="protein sequence ID" value="GBP66853.1"/>
    <property type="molecule type" value="Genomic_DNA"/>
</dbReference>
<accession>A0A4C1XUX8</accession>
<name>A0A4C1XUX8_EUMVA</name>
<dbReference type="AlphaFoldDB" id="A0A4C1XUX8"/>
<keyword evidence="2" id="KW-1185">Reference proteome</keyword>
<comment type="caution">
    <text evidence="1">The sequence shown here is derived from an EMBL/GenBank/DDBJ whole genome shotgun (WGS) entry which is preliminary data.</text>
</comment>
<proteinExistence type="predicted"/>
<protein>
    <submittedName>
        <fullName evidence="1">Uncharacterized protein</fullName>
    </submittedName>
</protein>
<organism evidence="1 2">
    <name type="scientific">Eumeta variegata</name>
    <name type="common">Bagworm moth</name>
    <name type="synonym">Eumeta japonica</name>
    <dbReference type="NCBI Taxonomy" id="151549"/>
    <lineage>
        <taxon>Eukaryota</taxon>
        <taxon>Metazoa</taxon>
        <taxon>Ecdysozoa</taxon>
        <taxon>Arthropoda</taxon>
        <taxon>Hexapoda</taxon>
        <taxon>Insecta</taxon>
        <taxon>Pterygota</taxon>
        <taxon>Neoptera</taxon>
        <taxon>Endopterygota</taxon>
        <taxon>Lepidoptera</taxon>
        <taxon>Glossata</taxon>
        <taxon>Ditrysia</taxon>
        <taxon>Tineoidea</taxon>
        <taxon>Psychidae</taxon>
        <taxon>Oiketicinae</taxon>
        <taxon>Eumeta</taxon>
    </lineage>
</organism>
<reference evidence="1 2" key="1">
    <citation type="journal article" date="2019" name="Commun. Biol.">
        <title>The bagworm genome reveals a unique fibroin gene that provides high tensile strength.</title>
        <authorList>
            <person name="Kono N."/>
            <person name="Nakamura H."/>
            <person name="Ohtoshi R."/>
            <person name="Tomita M."/>
            <person name="Numata K."/>
            <person name="Arakawa K."/>
        </authorList>
    </citation>
    <scope>NUCLEOTIDE SEQUENCE [LARGE SCALE GENOMIC DNA]</scope>
</reference>
<gene>
    <name evidence="1" type="ORF">EVAR_98807_1</name>
</gene>